<evidence type="ECO:0000256" key="1">
    <source>
        <dbReference type="ARBA" id="ARBA00008857"/>
    </source>
</evidence>
<evidence type="ECO:0000313" key="8">
    <source>
        <dbReference type="EMBL" id="SDI97280.1"/>
    </source>
</evidence>
<gene>
    <name evidence="8" type="ORF">SAMN04488540_104121</name>
</gene>
<dbReference type="NCBIfam" id="NF007246">
    <property type="entry name" value="PRK09692.1"/>
    <property type="match status" value="1"/>
</dbReference>
<reference evidence="9" key="1">
    <citation type="submission" date="2016-10" db="EMBL/GenBank/DDBJ databases">
        <authorList>
            <person name="Varghese N."/>
            <person name="Submissions S."/>
        </authorList>
    </citation>
    <scope>NUCLEOTIDE SEQUENCE [LARGE SCALE GENOMIC DNA]</scope>
    <source>
        <strain evidence="9">DSM 23317</strain>
    </source>
</reference>
<proteinExistence type="inferred from homology"/>
<dbReference type="InterPro" id="IPR013762">
    <property type="entry name" value="Integrase-like_cat_sf"/>
</dbReference>
<keyword evidence="9" id="KW-1185">Reference proteome</keyword>
<evidence type="ECO:0000256" key="4">
    <source>
        <dbReference type="ARBA" id="ARBA00023172"/>
    </source>
</evidence>
<dbReference type="InterPro" id="IPR002104">
    <property type="entry name" value="Integrase_catalytic"/>
</dbReference>
<dbReference type="Gene3D" id="1.10.443.10">
    <property type="entry name" value="Intergrase catalytic core"/>
    <property type="match status" value="1"/>
</dbReference>
<dbReference type="InterPro" id="IPR038488">
    <property type="entry name" value="Integrase_DNA-bd_sf"/>
</dbReference>
<dbReference type="PROSITE" id="PS51898">
    <property type="entry name" value="TYR_RECOMBINASE"/>
    <property type="match status" value="1"/>
</dbReference>
<dbReference type="PROSITE" id="PS51900">
    <property type="entry name" value="CB"/>
    <property type="match status" value="1"/>
</dbReference>
<dbReference type="InterPro" id="IPR044068">
    <property type="entry name" value="CB"/>
</dbReference>
<feature type="domain" description="Core-binding (CB)" evidence="7">
    <location>
        <begin position="105"/>
        <end position="186"/>
    </location>
</feature>
<evidence type="ECO:0000313" key="9">
    <source>
        <dbReference type="Proteomes" id="UP000199527"/>
    </source>
</evidence>
<dbReference type="SUPFAM" id="SSF56349">
    <property type="entry name" value="DNA breaking-rejoining enzymes"/>
    <property type="match status" value="1"/>
</dbReference>
<dbReference type="GO" id="GO:0015074">
    <property type="term" value="P:DNA integration"/>
    <property type="evidence" value="ECO:0007669"/>
    <property type="project" value="UniProtKB-KW"/>
</dbReference>
<dbReference type="EMBL" id="FNEM01000004">
    <property type="protein sequence ID" value="SDI97280.1"/>
    <property type="molecule type" value="Genomic_DNA"/>
</dbReference>
<dbReference type="InterPro" id="IPR025166">
    <property type="entry name" value="Integrase_DNA_bind_dom"/>
</dbReference>
<dbReference type="InterPro" id="IPR050808">
    <property type="entry name" value="Phage_Integrase"/>
</dbReference>
<name>A0A1G8PZJ9_9GAMM</name>
<keyword evidence="2" id="KW-0229">DNA integration</keyword>
<dbReference type="InterPro" id="IPR053876">
    <property type="entry name" value="Phage_int_M"/>
</dbReference>
<dbReference type="Pfam" id="PF22022">
    <property type="entry name" value="Phage_int_M"/>
    <property type="match status" value="1"/>
</dbReference>
<dbReference type="PANTHER" id="PTHR30629:SF6">
    <property type="entry name" value="PROPHAGE INTEGRASE INTA-RELATED"/>
    <property type="match status" value="1"/>
</dbReference>
<dbReference type="InterPro" id="IPR011010">
    <property type="entry name" value="DNA_brk_join_enz"/>
</dbReference>
<evidence type="ECO:0000256" key="3">
    <source>
        <dbReference type="ARBA" id="ARBA00023125"/>
    </source>
</evidence>
<evidence type="ECO:0000256" key="5">
    <source>
        <dbReference type="PROSITE-ProRule" id="PRU01248"/>
    </source>
</evidence>
<dbReference type="Pfam" id="PF13356">
    <property type="entry name" value="Arm-DNA-bind_3"/>
    <property type="match status" value="1"/>
</dbReference>
<feature type="domain" description="Tyr recombinase" evidence="6">
    <location>
        <begin position="209"/>
        <end position="387"/>
    </location>
</feature>
<evidence type="ECO:0000259" key="7">
    <source>
        <dbReference type="PROSITE" id="PS51900"/>
    </source>
</evidence>
<dbReference type="Gene3D" id="3.30.160.390">
    <property type="entry name" value="Integrase, DNA-binding domain"/>
    <property type="match status" value="1"/>
</dbReference>
<evidence type="ECO:0000256" key="2">
    <source>
        <dbReference type="ARBA" id="ARBA00022908"/>
    </source>
</evidence>
<sequence length="409" mass="46278">MGRRTLPLTDTQIRLAKPTKKNPTLYDGQGLELKLDTSGSKLWRLRYQHPFTRKRKYISLGAYPAVTLANARDKRSEAQALLAQDIDPHQHWKSEKVRRQLAHATSLRAVAEQWFEVKKTKVTDDYATDIWSSLELHVFPELGSTAIGEITAPLFIDVLRPLATKGTLETLRRVCSRVNQIMTFATNTGVIIANPLAKVQEAFPAPKKQHLPSIQPEQLPVVLAQIANTQVSLAVRNCFFWSLHAIARPGEAANLQWDDIDWDNQLVCIPAERMKRRRRHVIPLTPPMIKILETMKPVSGKDQYVFKSPNKPTGPINSQSVNAALKRMGLKDTLCSHGLRSIASTALNDHGFEPDLIETALAHLDKNETRASYNRSEYVQRRRAMMEWWSNFIVQAQVDAITQETDTIA</sequence>
<dbReference type="RefSeq" id="WP_090363816.1">
    <property type="nucleotide sequence ID" value="NZ_FNEM01000004.1"/>
</dbReference>
<evidence type="ECO:0000259" key="6">
    <source>
        <dbReference type="PROSITE" id="PS51898"/>
    </source>
</evidence>
<dbReference type="OrthoDB" id="9795573at2"/>
<dbReference type="Pfam" id="PF00589">
    <property type="entry name" value="Phage_integrase"/>
    <property type="match status" value="1"/>
</dbReference>
<dbReference type="InterPro" id="IPR010998">
    <property type="entry name" value="Integrase_recombinase_N"/>
</dbReference>
<accession>A0A1G8PZJ9</accession>
<comment type="similarity">
    <text evidence="1">Belongs to the 'phage' integrase family.</text>
</comment>
<keyword evidence="3 5" id="KW-0238">DNA-binding</keyword>
<dbReference type="Proteomes" id="UP000199527">
    <property type="component" value="Unassembled WGS sequence"/>
</dbReference>
<organism evidence="8 9">
    <name type="scientific">Ferrimonas sediminum</name>
    <dbReference type="NCBI Taxonomy" id="718193"/>
    <lineage>
        <taxon>Bacteria</taxon>
        <taxon>Pseudomonadati</taxon>
        <taxon>Pseudomonadota</taxon>
        <taxon>Gammaproteobacteria</taxon>
        <taxon>Alteromonadales</taxon>
        <taxon>Ferrimonadaceae</taxon>
        <taxon>Ferrimonas</taxon>
    </lineage>
</organism>
<keyword evidence="4" id="KW-0233">DNA recombination</keyword>
<protein>
    <submittedName>
        <fullName evidence="8">Integrase</fullName>
    </submittedName>
</protein>
<dbReference type="Gene3D" id="1.10.150.130">
    <property type="match status" value="1"/>
</dbReference>
<dbReference type="GO" id="GO:0006310">
    <property type="term" value="P:DNA recombination"/>
    <property type="evidence" value="ECO:0007669"/>
    <property type="project" value="UniProtKB-KW"/>
</dbReference>
<dbReference type="CDD" id="cd00801">
    <property type="entry name" value="INT_P4_C"/>
    <property type="match status" value="1"/>
</dbReference>
<dbReference type="AlphaFoldDB" id="A0A1G8PZJ9"/>
<dbReference type="PANTHER" id="PTHR30629">
    <property type="entry name" value="PROPHAGE INTEGRASE"/>
    <property type="match status" value="1"/>
</dbReference>
<dbReference type="GO" id="GO:0003677">
    <property type="term" value="F:DNA binding"/>
    <property type="evidence" value="ECO:0007669"/>
    <property type="project" value="UniProtKB-UniRule"/>
</dbReference>